<sequence>MAFSLTLASLKGTSPFNDVVSNVDKLRRALSTPMEDARMSALDKVSLLSTYYATPTPLGPMPVCPQTPPAYQTRHTF</sequence>
<dbReference type="AlphaFoldDB" id="A0A1V9Y675"/>
<gene>
    <name evidence="1" type="ORF">ACHHYP_16654</name>
</gene>
<evidence type="ECO:0000313" key="2">
    <source>
        <dbReference type="Proteomes" id="UP000243579"/>
    </source>
</evidence>
<reference evidence="1 2" key="1">
    <citation type="journal article" date="2014" name="Genome Biol. Evol.">
        <title>The secreted proteins of Achlya hypogyna and Thraustotheca clavata identify the ancestral oomycete secretome and reveal gene acquisitions by horizontal gene transfer.</title>
        <authorList>
            <person name="Misner I."/>
            <person name="Blouin N."/>
            <person name="Leonard G."/>
            <person name="Richards T.A."/>
            <person name="Lane C.E."/>
        </authorList>
    </citation>
    <scope>NUCLEOTIDE SEQUENCE [LARGE SCALE GENOMIC DNA]</scope>
    <source>
        <strain evidence="1 2">ATCC 48635</strain>
    </source>
</reference>
<evidence type="ECO:0000313" key="1">
    <source>
        <dbReference type="EMBL" id="OQR81206.1"/>
    </source>
</evidence>
<name>A0A1V9Y675_ACHHY</name>
<dbReference type="EMBL" id="JNBR01002827">
    <property type="protein sequence ID" value="OQR81206.1"/>
    <property type="molecule type" value="Genomic_DNA"/>
</dbReference>
<protein>
    <submittedName>
        <fullName evidence="1">Uncharacterized protein</fullName>
    </submittedName>
</protein>
<proteinExistence type="predicted"/>
<keyword evidence="2" id="KW-1185">Reference proteome</keyword>
<comment type="caution">
    <text evidence="1">The sequence shown here is derived from an EMBL/GenBank/DDBJ whole genome shotgun (WGS) entry which is preliminary data.</text>
</comment>
<dbReference type="OrthoDB" id="10308510at2759"/>
<organism evidence="1 2">
    <name type="scientific">Achlya hypogyna</name>
    <name type="common">Oomycete</name>
    <name type="synonym">Protoachlya hypogyna</name>
    <dbReference type="NCBI Taxonomy" id="1202772"/>
    <lineage>
        <taxon>Eukaryota</taxon>
        <taxon>Sar</taxon>
        <taxon>Stramenopiles</taxon>
        <taxon>Oomycota</taxon>
        <taxon>Saprolegniomycetes</taxon>
        <taxon>Saprolegniales</taxon>
        <taxon>Achlyaceae</taxon>
        <taxon>Achlya</taxon>
    </lineage>
</organism>
<dbReference type="Proteomes" id="UP000243579">
    <property type="component" value="Unassembled WGS sequence"/>
</dbReference>
<accession>A0A1V9Y675</accession>